<dbReference type="GO" id="GO:0051301">
    <property type="term" value="P:cell division"/>
    <property type="evidence" value="ECO:0007669"/>
    <property type="project" value="UniProtKB-KW"/>
</dbReference>
<keyword evidence="2" id="KW-0131">Cell cycle</keyword>
<dbReference type="InterPro" id="IPR005883">
    <property type="entry name" value="PilM"/>
</dbReference>
<dbReference type="EMBL" id="WHNX01000027">
    <property type="protein sequence ID" value="MPW26783.1"/>
    <property type="molecule type" value="Genomic_DNA"/>
</dbReference>
<feature type="domain" description="SHS2" evidence="1">
    <location>
        <begin position="11"/>
        <end position="207"/>
    </location>
</feature>
<dbReference type="InterPro" id="IPR003494">
    <property type="entry name" value="SHS2_FtsA"/>
</dbReference>
<dbReference type="InterPro" id="IPR050696">
    <property type="entry name" value="FtsA/MreB"/>
</dbReference>
<accession>A0A6A7KCQ0</accession>
<comment type="caution">
    <text evidence="2">The sequence shown here is derived from an EMBL/GenBank/DDBJ whole genome shotgun (WGS) entry which is preliminary data.</text>
</comment>
<dbReference type="SUPFAM" id="SSF54285">
    <property type="entry name" value="MoaD/ThiS"/>
    <property type="match status" value="1"/>
</dbReference>
<dbReference type="Pfam" id="PF11104">
    <property type="entry name" value="PilM_2"/>
    <property type="match status" value="1"/>
</dbReference>
<evidence type="ECO:0000313" key="2">
    <source>
        <dbReference type="EMBL" id="MPW26783.1"/>
    </source>
</evidence>
<dbReference type="PANTHER" id="PTHR32432:SF3">
    <property type="entry name" value="ETHANOLAMINE UTILIZATION PROTEIN EUTJ"/>
    <property type="match status" value="1"/>
</dbReference>
<reference evidence="2 3" key="1">
    <citation type="submission" date="2019-10" db="EMBL/GenBank/DDBJ databases">
        <title>Alkalibaculum tamaniensis sp.nov., a new alkaliphilic acetogen, isolated on methoxylated aromatics from a mud volcano.</title>
        <authorList>
            <person name="Khomyakova M.A."/>
            <person name="Merkel A.Y."/>
            <person name="Bonch-Osmolovskaya E.A."/>
            <person name="Slobodkin A.I."/>
        </authorList>
    </citation>
    <scope>NUCLEOTIDE SEQUENCE [LARGE SCALE GENOMIC DNA]</scope>
    <source>
        <strain evidence="2 3">M08DMB</strain>
    </source>
</reference>
<sequence length="660" mass="73849">MNQITEEKEWVFGLDIGTRNVVGVLGYEEEKKLHIAYTALIEHKTRAMLDGQIHDIDKVTEVVRKLKSELESTSKLDLKDVAIAAAGRVLKTKVAEAVIQFKEDKTIMKSHVHTLGLQGVETAKQMLFDENSSTLDYYCVAHSTIKYYLDDYEIENLLGHKGKELRAIIIATFLPRQVIDSLYSAVEGAGLSVSHLTLEPISAINVSIPKEIRMLNLALVDVGAGTSDIAITKDGSITAYGMLPFAGDEFSEKLVEEYLIDFDTAEMIKKRLSLDEKIEFIDILGLKQSISVKDILSKLEETLDKITTDIANKITELNGGIPPKAVFCVGGGSQFPLLLEKLAKRLEISNERVIIKDVSSTSEENLHYDIDIKGPEYITPVGICLTSWMNSRISFINVRINGVKTKLLNSKMLTVMDAAIKGNFNSNNFILKNGQDLEFTYNNKLIKIQGELGEAAKIVINDKNGDLMSTIYNDDEIILSPAYNGKDASLIVGELTKDMKDKKIFFGGKIINITVVVNVNGEKTSENYQVRNGDFITTNTIDSLSDVLEYLQIKHNNFDFYINGSISQLKTLVNDNDRIELVLKQDSQEKANENEDFIVYVNKKPIKLLGKESYIFVDIFNFIDFNSNEGKGNINLKLNGTKAAYTDGLKPQDKIEIYWQ</sequence>
<dbReference type="PANTHER" id="PTHR32432">
    <property type="entry name" value="CELL DIVISION PROTEIN FTSA-RELATED"/>
    <property type="match status" value="1"/>
</dbReference>
<dbReference type="SUPFAM" id="SSF53067">
    <property type="entry name" value="Actin-like ATPase domain"/>
    <property type="match status" value="2"/>
</dbReference>
<proteinExistence type="predicted"/>
<name>A0A6A7KCQ0_9FIRM</name>
<protein>
    <submittedName>
        <fullName evidence="2">Cell division protein FtsA</fullName>
    </submittedName>
</protein>
<keyword evidence="3" id="KW-1185">Reference proteome</keyword>
<keyword evidence="2" id="KW-0132">Cell division</keyword>
<dbReference type="Gene3D" id="3.30.420.40">
    <property type="match status" value="2"/>
</dbReference>
<dbReference type="InterPro" id="IPR016155">
    <property type="entry name" value="Mopterin_synth/thiamin_S_b"/>
</dbReference>
<evidence type="ECO:0000313" key="3">
    <source>
        <dbReference type="Proteomes" id="UP000440004"/>
    </source>
</evidence>
<dbReference type="CDD" id="cd24004">
    <property type="entry name" value="ASKHA_NBD_PilM-like"/>
    <property type="match status" value="1"/>
</dbReference>
<evidence type="ECO:0000259" key="1">
    <source>
        <dbReference type="SMART" id="SM00842"/>
    </source>
</evidence>
<dbReference type="SMART" id="SM00842">
    <property type="entry name" value="FtsA"/>
    <property type="match status" value="1"/>
</dbReference>
<organism evidence="2 3">
    <name type="scientific">Alkalibaculum sporogenes</name>
    <dbReference type="NCBI Taxonomy" id="2655001"/>
    <lineage>
        <taxon>Bacteria</taxon>
        <taxon>Bacillati</taxon>
        <taxon>Bacillota</taxon>
        <taxon>Clostridia</taxon>
        <taxon>Eubacteriales</taxon>
        <taxon>Eubacteriaceae</taxon>
        <taxon>Alkalibaculum</taxon>
    </lineage>
</organism>
<dbReference type="RefSeq" id="WP_152805734.1">
    <property type="nucleotide sequence ID" value="NZ_WHNX01000027.1"/>
</dbReference>
<dbReference type="InterPro" id="IPR043129">
    <property type="entry name" value="ATPase_NBD"/>
</dbReference>
<dbReference type="Proteomes" id="UP000440004">
    <property type="component" value="Unassembled WGS sequence"/>
</dbReference>
<dbReference type="AlphaFoldDB" id="A0A6A7KCQ0"/>
<gene>
    <name evidence="2" type="ORF">GC105_13410</name>
</gene>